<gene>
    <name evidence="3" type="ORF">Agabi119p4_4212</name>
</gene>
<feature type="compositionally biased region" description="Low complexity" evidence="1">
    <location>
        <begin position="196"/>
        <end position="205"/>
    </location>
</feature>
<dbReference type="AlphaFoldDB" id="A0A8H7F2X0"/>
<feature type="region of interest" description="Disordered" evidence="1">
    <location>
        <begin position="165"/>
        <end position="186"/>
    </location>
</feature>
<name>A0A8H7F2X0_AGABI</name>
<evidence type="ECO:0000256" key="1">
    <source>
        <dbReference type="SAM" id="MobiDB-lite"/>
    </source>
</evidence>
<protein>
    <recommendedName>
        <fullName evidence="5">GPI anchored protein</fullName>
    </recommendedName>
</protein>
<reference evidence="3 4" key="1">
    <citation type="journal article" name="Sci. Rep.">
        <title>Telomere-to-telomere assembled and centromere annotated genomes of the two main subspecies of the button mushroom Agaricus bisporus reveal especially polymorphic chromosome ends.</title>
        <authorList>
            <person name="Sonnenberg A.S.M."/>
            <person name="Sedaghat-Telgerd N."/>
            <person name="Lavrijssen B."/>
            <person name="Ohm R.A."/>
            <person name="Hendrickx P.M."/>
            <person name="Scholtmeijer K."/>
            <person name="Baars J.J.P."/>
            <person name="van Peer A."/>
        </authorList>
    </citation>
    <scope>NUCLEOTIDE SEQUENCE [LARGE SCALE GENOMIC DNA]</scope>
    <source>
        <strain evidence="3 4">H119_p4</strain>
    </source>
</reference>
<evidence type="ECO:0000256" key="2">
    <source>
        <dbReference type="SAM" id="SignalP"/>
    </source>
</evidence>
<proteinExistence type="predicted"/>
<dbReference type="Proteomes" id="UP000629468">
    <property type="component" value="Unassembled WGS sequence"/>
</dbReference>
<organism evidence="3 4">
    <name type="scientific">Agaricus bisporus var. burnettii</name>
    <dbReference type="NCBI Taxonomy" id="192524"/>
    <lineage>
        <taxon>Eukaryota</taxon>
        <taxon>Fungi</taxon>
        <taxon>Dikarya</taxon>
        <taxon>Basidiomycota</taxon>
        <taxon>Agaricomycotina</taxon>
        <taxon>Agaricomycetes</taxon>
        <taxon>Agaricomycetidae</taxon>
        <taxon>Agaricales</taxon>
        <taxon>Agaricineae</taxon>
        <taxon>Agaricaceae</taxon>
        <taxon>Agaricus</taxon>
    </lineage>
</organism>
<sequence>MHYLFLTALASLLLGTSSALHIDNAGGFLARGDDNTAELKPFRSNPLKNAKGDAVSKREPVVIKGLLQVRQSCPPGFGDCNNGRCCPVGGDCCTGGCCNAGEFCYSSGCCELSETGCEQVTCCPTGTHCCKGGGCCETGDYCVSGGCCPIGKICVGGGGGGEITTRERSTTTHTTETTSTRTTSTSTTDFITSSFSSSALSPTGTRSPRPTAAAGQVSVTYGVHDSRITWSSGWTDNASGCTTSSRRTTVAEESFTVIVASASRIYLNVDVVSVVYDVHVNGLLTAPDSDTFLETTSCTYSQLSLIATTNINVTVVVVGVGARNGKRQISDDWSFQLNEIIAIGSEEDSDLNSGSNSDSGPSSGSGSVSEAAANFKVTWFQTITAILLVALGCFW</sequence>
<feature type="chain" id="PRO_5034661457" description="GPI anchored protein" evidence="2">
    <location>
        <begin position="20"/>
        <end position="395"/>
    </location>
</feature>
<accession>A0A8H7F2X0</accession>
<dbReference type="EMBL" id="JABXXO010000006">
    <property type="protein sequence ID" value="KAF7775819.1"/>
    <property type="molecule type" value="Genomic_DNA"/>
</dbReference>
<evidence type="ECO:0000313" key="3">
    <source>
        <dbReference type="EMBL" id="KAF7775819.1"/>
    </source>
</evidence>
<keyword evidence="2" id="KW-0732">Signal</keyword>
<feature type="region of interest" description="Disordered" evidence="1">
    <location>
        <begin position="196"/>
        <end position="215"/>
    </location>
</feature>
<evidence type="ECO:0000313" key="4">
    <source>
        <dbReference type="Proteomes" id="UP000629468"/>
    </source>
</evidence>
<comment type="caution">
    <text evidence="3">The sequence shown here is derived from an EMBL/GenBank/DDBJ whole genome shotgun (WGS) entry which is preliminary data.</text>
</comment>
<feature type="signal peptide" evidence="2">
    <location>
        <begin position="1"/>
        <end position="19"/>
    </location>
</feature>
<evidence type="ECO:0008006" key="5">
    <source>
        <dbReference type="Google" id="ProtNLM"/>
    </source>
</evidence>
<feature type="compositionally biased region" description="Low complexity" evidence="1">
    <location>
        <begin position="171"/>
        <end position="186"/>
    </location>
</feature>